<reference evidence="2" key="1">
    <citation type="journal article" date="2022" name="ISME J.">
        <title>Identification of active gaseous-alkane degraders at natural gas seeps.</title>
        <authorList>
            <person name="Farhan Ul Haque M."/>
            <person name="Hernandez M."/>
            <person name="Crombie A.T."/>
            <person name="Murrell J.C."/>
        </authorList>
    </citation>
    <scope>NUCLEOTIDE SEQUENCE</scope>
    <source>
        <strain evidence="2">PC2</strain>
    </source>
</reference>
<keyword evidence="1" id="KW-0732">Signal</keyword>
<evidence type="ECO:0000313" key="3">
    <source>
        <dbReference type="Proteomes" id="UP001139104"/>
    </source>
</evidence>
<proteinExistence type="predicted"/>
<comment type="caution">
    <text evidence="2">The sequence shown here is derived from an EMBL/GenBank/DDBJ whole genome shotgun (WGS) entry which is preliminary data.</text>
</comment>
<protein>
    <recommendedName>
        <fullName evidence="4">Transporter</fullName>
    </recommendedName>
</protein>
<evidence type="ECO:0000313" key="2">
    <source>
        <dbReference type="EMBL" id="MCI4682028.1"/>
    </source>
</evidence>
<dbReference type="Proteomes" id="UP001139104">
    <property type="component" value="Unassembled WGS sequence"/>
</dbReference>
<dbReference type="EMBL" id="JAIVFP010000001">
    <property type="protein sequence ID" value="MCI4682028.1"/>
    <property type="molecule type" value="Genomic_DNA"/>
</dbReference>
<accession>A0ABS9Z345</accession>
<gene>
    <name evidence="2" type="ORF">K2U94_04500</name>
</gene>
<sequence length="329" mass="35368">MNRSLRGRARLCAPRTSILAACAVLAAFASQARAHTIVGNRVFPATQTIDDPGVNDELSLPTFSYLTLANPDGSPGPLTYSLGWEYMKTITADLGFSVGSGGYNWQQRPNAHGWSNIETELKYVIWQNPAAESIIATAVNVEWGNTGSPQSAELPSDPFSTITFKLFAGKGLGDASADWLKPLAITGEYDFSVPASTYNADGSENPTTIAYGATLQYSLFYMNSYVQELPWLFRRLIPAFEADFTTPVSNLAPNTPGDFGTNVTTGVVGPSLYYIGQYFEVGVMAQVPINSASGTHIGALAIVDFFLDDIAPNSIGKPLFGPPQPRGHY</sequence>
<keyword evidence="3" id="KW-1185">Reference proteome</keyword>
<name>A0ABS9Z345_9HYPH</name>
<organism evidence="2 3">
    <name type="scientific">Candidatus Rhodoblastus alkanivorans</name>
    <dbReference type="NCBI Taxonomy" id="2954117"/>
    <lineage>
        <taxon>Bacteria</taxon>
        <taxon>Pseudomonadati</taxon>
        <taxon>Pseudomonadota</taxon>
        <taxon>Alphaproteobacteria</taxon>
        <taxon>Hyphomicrobiales</taxon>
        <taxon>Rhodoblastaceae</taxon>
        <taxon>Rhodoblastus</taxon>
    </lineage>
</organism>
<evidence type="ECO:0008006" key="4">
    <source>
        <dbReference type="Google" id="ProtNLM"/>
    </source>
</evidence>
<dbReference type="RefSeq" id="WP_243066062.1">
    <property type="nucleotide sequence ID" value="NZ_JAIVFK010000002.1"/>
</dbReference>
<feature type="signal peptide" evidence="1">
    <location>
        <begin position="1"/>
        <end position="34"/>
    </location>
</feature>
<feature type="chain" id="PRO_5046939082" description="Transporter" evidence="1">
    <location>
        <begin position="35"/>
        <end position="329"/>
    </location>
</feature>
<evidence type="ECO:0000256" key="1">
    <source>
        <dbReference type="SAM" id="SignalP"/>
    </source>
</evidence>